<dbReference type="Proteomes" id="UP000178129">
    <property type="component" value="Unassembled WGS sequence"/>
</dbReference>
<reference evidence="7" key="1">
    <citation type="submission" date="2016-03" db="EMBL/GenBank/DDBJ databases">
        <authorList>
            <person name="Ploux O."/>
        </authorList>
    </citation>
    <scope>NUCLEOTIDE SEQUENCE [LARGE SCALE GENOMIC DNA]</scope>
    <source>
        <strain evidence="7">UK7</strain>
    </source>
</reference>
<feature type="region of interest" description="Disordered" evidence="4">
    <location>
        <begin position="31"/>
        <end position="64"/>
    </location>
</feature>
<dbReference type="GO" id="GO:0016740">
    <property type="term" value="F:transferase activity"/>
    <property type="evidence" value="ECO:0007669"/>
    <property type="project" value="UniProtKB-KW"/>
</dbReference>
<proteinExistence type="inferred from homology"/>
<feature type="domain" description="Glycosyl transferase family 25" evidence="5">
    <location>
        <begin position="77"/>
        <end position="189"/>
    </location>
</feature>
<name>A0A1E1LDK9_9HELO</name>
<evidence type="ECO:0000256" key="4">
    <source>
        <dbReference type="SAM" id="MobiDB-lite"/>
    </source>
</evidence>
<dbReference type="InterPro" id="IPR002654">
    <property type="entry name" value="Glyco_trans_25"/>
</dbReference>
<keyword evidence="2" id="KW-0328">Glycosyltransferase</keyword>
<dbReference type="AlphaFoldDB" id="A0A1E1LDK9"/>
<accession>A0A1E1LDK9</accession>
<keyword evidence="7" id="KW-1185">Reference proteome</keyword>
<evidence type="ECO:0000256" key="2">
    <source>
        <dbReference type="ARBA" id="ARBA00022676"/>
    </source>
</evidence>
<evidence type="ECO:0000313" key="7">
    <source>
        <dbReference type="Proteomes" id="UP000178129"/>
    </source>
</evidence>
<evidence type="ECO:0000313" key="6">
    <source>
        <dbReference type="EMBL" id="CZT08630.1"/>
    </source>
</evidence>
<dbReference type="EMBL" id="FJUW01000046">
    <property type="protein sequence ID" value="CZT08630.1"/>
    <property type="molecule type" value="Genomic_DNA"/>
</dbReference>
<dbReference type="InParanoid" id="A0A1E1LDK9"/>
<evidence type="ECO:0000256" key="3">
    <source>
        <dbReference type="ARBA" id="ARBA00022679"/>
    </source>
</evidence>
<dbReference type="CDD" id="cd06532">
    <property type="entry name" value="Glyco_transf_25"/>
    <property type="match status" value="1"/>
</dbReference>
<comment type="similarity">
    <text evidence="1">Belongs to the glycosyltransferase 25 family.</text>
</comment>
<sequence>MISLKLSHLIVGCAIATVILFLSLRNHGTAASTPSPWNFSNKPSSTKNGNFRSASSPKSIDTRSEMGRASNATLGFHKILVLGLPERSDKRDAFVLSASLTGFEVEFFDAVKGDQILDKTRPPGLNLKDGALGTWRSHLNAVRSIIENNLKSVLIMEDDVDWDIRLLSQLPEFAKGVRSLSGIKSSEVQHSPYGDDWDILWPGHCGDIMPKGDDRRYTIPNDETVAPKTHQPWLKGLKDLPEKTRMIHKAGAPMCTFGYAVSYRGAQKILMALAIKAGDNLAIDNGMAYLCRDGLLDIKCYSVEPQLFQHHRPAGSVNKDSDINIGDSDAVRQKGITDFIVRSARLNMEQLIMGSDQYVEQW</sequence>
<dbReference type="STRING" id="914237.A0A1E1LDK9"/>
<gene>
    <name evidence="6" type="ORF">RCO7_11529</name>
</gene>
<keyword evidence="3" id="KW-0808">Transferase</keyword>
<organism evidence="6 7">
    <name type="scientific">Rhynchosporium graminicola</name>
    <dbReference type="NCBI Taxonomy" id="2792576"/>
    <lineage>
        <taxon>Eukaryota</taxon>
        <taxon>Fungi</taxon>
        <taxon>Dikarya</taxon>
        <taxon>Ascomycota</taxon>
        <taxon>Pezizomycotina</taxon>
        <taxon>Leotiomycetes</taxon>
        <taxon>Helotiales</taxon>
        <taxon>Ploettnerulaceae</taxon>
        <taxon>Rhynchosporium</taxon>
    </lineage>
</organism>
<dbReference type="InterPro" id="IPR050757">
    <property type="entry name" value="Collagen_mod_GT25"/>
</dbReference>
<dbReference type="PANTHER" id="PTHR10730:SF53">
    <property type="entry name" value="GLYCOSYLTRANSFERASE 25 FAMILY MEMBER"/>
    <property type="match status" value="1"/>
</dbReference>
<evidence type="ECO:0000256" key="1">
    <source>
        <dbReference type="ARBA" id="ARBA00006721"/>
    </source>
</evidence>
<dbReference type="PANTHER" id="PTHR10730">
    <property type="entry name" value="PROCOLLAGEN-LYSINE,2-OXOGLUTARATE 5-DIOXYGENASE/GLYCOSYLTRANSFERASE 25 FAMILY MEMBER"/>
    <property type="match status" value="1"/>
</dbReference>
<feature type="compositionally biased region" description="Polar residues" evidence="4">
    <location>
        <begin position="31"/>
        <end position="59"/>
    </location>
</feature>
<evidence type="ECO:0000259" key="5">
    <source>
        <dbReference type="Pfam" id="PF01755"/>
    </source>
</evidence>
<protein>
    <recommendedName>
        <fullName evidence="5">Glycosyl transferase family 25 domain-containing protein</fullName>
    </recommendedName>
</protein>
<comment type="caution">
    <text evidence="6">The sequence shown here is derived from an EMBL/GenBank/DDBJ whole genome shotgun (WGS) entry which is preliminary data.</text>
</comment>
<dbReference type="Pfam" id="PF01755">
    <property type="entry name" value="Glyco_transf_25"/>
    <property type="match status" value="1"/>
</dbReference>